<comment type="function">
    <text evidence="8">Involved in pre-mRNA splicing and cell cycle progression. Required for the spliceosome assembly and initiation of the DNA replication.</text>
</comment>
<dbReference type="PANTHER" id="PTHR11246:SF3">
    <property type="entry name" value="CROOKED NECK-LIKE PROTEIN 1"/>
    <property type="match status" value="1"/>
</dbReference>
<gene>
    <name evidence="12" type="ORF">PCOL08062_LOCUS3384</name>
</gene>
<feature type="domain" description="Pre-mRNA-splicing factor Syf1/CRNKL1-like C-terminal HAT-repeats" evidence="10">
    <location>
        <begin position="230"/>
        <end position="326"/>
    </location>
</feature>
<feature type="compositionally biased region" description="Low complexity" evidence="9">
    <location>
        <begin position="735"/>
        <end position="748"/>
    </location>
</feature>
<evidence type="ECO:0000256" key="2">
    <source>
        <dbReference type="ARBA" id="ARBA00008644"/>
    </source>
</evidence>
<dbReference type="Gene3D" id="1.25.40.10">
    <property type="entry name" value="Tetratricopeptide repeat domain"/>
    <property type="match status" value="3"/>
</dbReference>
<proteinExistence type="inferred from homology"/>
<reference evidence="12" key="1">
    <citation type="submission" date="2021-01" db="EMBL/GenBank/DDBJ databases">
        <authorList>
            <person name="Corre E."/>
            <person name="Pelletier E."/>
            <person name="Niang G."/>
            <person name="Scheremetjew M."/>
            <person name="Finn R."/>
            <person name="Kale V."/>
            <person name="Holt S."/>
            <person name="Cochrane G."/>
            <person name="Meng A."/>
            <person name="Brown T."/>
            <person name="Cohen L."/>
        </authorList>
    </citation>
    <scope>NUCLEOTIDE SEQUENCE</scope>
    <source>
        <strain evidence="12">CCMP1413</strain>
    </source>
</reference>
<dbReference type="PANTHER" id="PTHR11246">
    <property type="entry name" value="PRE-MRNA SPLICING FACTOR"/>
    <property type="match status" value="1"/>
</dbReference>
<feature type="region of interest" description="Disordered" evidence="9">
    <location>
        <begin position="723"/>
        <end position="780"/>
    </location>
</feature>
<sequence length="780" mass="89024">MASDGGDAPVAMQAQRASAPLPQPGRVKNKAPAAVQITAEQIVREASAQQEATYRAPAQKITDQAELDDYRMEQRKHFEDNVRRERWKLVTWMKYAKWEAQQGDYRRARSVWERALEVDHRHPPLWINYAEMEMRAHAINHARNVWDRAVTVLPRIDQLWYKYVHMEEMLENVPAARAVFERWMRWEPDEQAWRAYINMELRYKEYDNARNIYEQMCAVIPSTKTFVSFAKFETKFGTRDAARGVYEHAVQTLAEEEHAEREELFLRFADFEERCKEYERCRAIYRLALELLPKSESKTLYDRYTSFEKQRGDRKGIESVVVAKRRQQYEAAVAASPTNYDAWFDYVRLEEGAEEESITFDDFVARVRETYERAVANVPPAQEKRYWRRYMYLWINYALFEELVVDDIGRAREVYAAALKLVPHRAFTFGKLWILAAKLELRALDLGAFRRTMGRAIGLAPKRKVFKAYIDIEMQLGQVDRCRTLFGKRLEWAPGDCGAWTDFAELEASLGEAERARAIFELAVDQPVLDAPEAVWKAYIDFEIAEGEYVRTRALYERLLSKTQHVKVWLSYALFEMNVPLPSEEAEGGLAAHQGVSADDVRTVAQSERVAAARRVFRRAEEGFKKSAAGAAEGEAATTNEERVALLEAWLDAERAWGELGDAASIEGKMPRRVKRKRQLYTEAGDKAGFEEYYDYVFPDEGGAAGGLKILEAAYRWKRKRAELEERKAAGTSEEGGNPAGAAGDAGALPPPALDGGEGSALPPPALDDGDGGALPPPDL</sequence>
<feature type="domain" description="Pre-mRNA-splicing factor Syf1-like N-terminal HAT-repeats" evidence="11">
    <location>
        <begin position="77"/>
        <end position="221"/>
    </location>
</feature>
<dbReference type="FunFam" id="1.25.40.10:FF:000048">
    <property type="entry name" value="Cell cycle control protein"/>
    <property type="match status" value="1"/>
</dbReference>
<dbReference type="GO" id="GO:0071014">
    <property type="term" value="C:post-mRNA release spliceosomal complex"/>
    <property type="evidence" value="ECO:0007669"/>
    <property type="project" value="TreeGrafter"/>
</dbReference>
<evidence type="ECO:0000256" key="1">
    <source>
        <dbReference type="ARBA" id="ARBA00004123"/>
    </source>
</evidence>
<keyword evidence="3" id="KW-0507">mRNA processing</keyword>
<dbReference type="GO" id="GO:0071011">
    <property type="term" value="C:precatalytic spliceosome"/>
    <property type="evidence" value="ECO:0007669"/>
    <property type="project" value="TreeGrafter"/>
</dbReference>
<evidence type="ECO:0000256" key="8">
    <source>
        <dbReference type="ARBA" id="ARBA00037040"/>
    </source>
</evidence>
<dbReference type="SUPFAM" id="SSF48452">
    <property type="entry name" value="TPR-like"/>
    <property type="match status" value="3"/>
</dbReference>
<feature type="region of interest" description="Disordered" evidence="9">
    <location>
        <begin position="1"/>
        <end position="32"/>
    </location>
</feature>
<evidence type="ECO:0000256" key="4">
    <source>
        <dbReference type="ARBA" id="ARBA00022728"/>
    </source>
</evidence>
<dbReference type="InterPro" id="IPR045075">
    <property type="entry name" value="Syf1-like"/>
</dbReference>
<evidence type="ECO:0000259" key="11">
    <source>
        <dbReference type="Pfam" id="PF23233"/>
    </source>
</evidence>
<evidence type="ECO:0000256" key="5">
    <source>
        <dbReference type="ARBA" id="ARBA00022737"/>
    </source>
</evidence>
<keyword evidence="6" id="KW-0508">mRNA splicing</keyword>
<dbReference type="GO" id="GO:0071007">
    <property type="term" value="C:U2-type catalytic step 2 spliceosome"/>
    <property type="evidence" value="ECO:0007669"/>
    <property type="project" value="TreeGrafter"/>
</dbReference>
<organism evidence="12">
    <name type="scientific">Prasinoderma coloniale</name>
    <dbReference type="NCBI Taxonomy" id="156133"/>
    <lineage>
        <taxon>Eukaryota</taxon>
        <taxon>Viridiplantae</taxon>
        <taxon>Prasinodermophyta</taxon>
        <taxon>Prasinodermophyceae</taxon>
        <taxon>Prasinodermales</taxon>
        <taxon>Prasinodermaceae</taxon>
        <taxon>Prasinoderma</taxon>
    </lineage>
</organism>
<evidence type="ECO:0000259" key="10">
    <source>
        <dbReference type="Pfam" id="PF23231"/>
    </source>
</evidence>
<dbReference type="Pfam" id="PF23240">
    <property type="entry name" value="HAT_PRP39_N"/>
    <property type="match status" value="1"/>
</dbReference>
<evidence type="ECO:0008006" key="13">
    <source>
        <dbReference type="Google" id="ProtNLM"/>
    </source>
</evidence>
<dbReference type="InterPro" id="IPR011990">
    <property type="entry name" value="TPR-like_helical_dom_sf"/>
</dbReference>
<comment type="similarity">
    <text evidence="2">Belongs to the crooked-neck family.</text>
</comment>
<dbReference type="InterPro" id="IPR003107">
    <property type="entry name" value="HAT"/>
</dbReference>
<dbReference type="Pfam" id="PF23233">
    <property type="entry name" value="HAT_Syf1_CNRKL1_N"/>
    <property type="match status" value="1"/>
</dbReference>
<dbReference type="EMBL" id="HBDZ01004426">
    <property type="protein sequence ID" value="CAD8234099.1"/>
    <property type="molecule type" value="Transcribed_RNA"/>
</dbReference>
<dbReference type="GO" id="GO:0000245">
    <property type="term" value="P:spliceosomal complex assembly"/>
    <property type="evidence" value="ECO:0007669"/>
    <property type="project" value="TreeGrafter"/>
</dbReference>
<dbReference type="GO" id="GO:0000974">
    <property type="term" value="C:Prp19 complex"/>
    <property type="evidence" value="ECO:0007669"/>
    <property type="project" value="TreeGrafter"/>
</dbReference>
<evidence type="ECO:0000256" key="3">
    <source>
        <dbReference type="ARBA" id="ARBA00022664"/>
    </source>
</evidence>
<name>A0A7R9XXZ7_9VIRI</name>
<protein>
    <recommendedName>
        <fullName evidence="13">Suppressor of forked domain-containing protein</fullName>
    </recommendedName>
</protein>
<dbReference type="InterPro" id="IPR055433">
    <property type="entry name" value="HAT_Syf1-like_N"/>
</dbReference>
<evidence type="ECO:0000256" key="6">
    <source>
        <dbReference type="ARBA" id="ARBA00023187"/>
    </source>
</evidence>
<comment type="subcellular location">
    <subcellularLocation>
        <location evidence="1">Nucleus</location>
    </subcellularLocation>
</comment>
<evidence type="ECO:0000256" key="9">
    <source>
        <dbReference type="SAM" id="MobiDB-lite"/>
    </source>
</evidence>
<dbReference type="Pfam" id="PF23231">
    <property type="entry name" value="HAT_Syf1_CNRKL1_C"/>
    <property type="match status" value="1"/>
</dbReference>
<keyword evidence="7" id="KW-0539">Nucleus</keyword>
<dbReference type="InterPro" id="IPR055430">
    <property type="entry name" value="HAT_Syf1_CNRKL1_C"/>
</dbReference>
<evidence type="ECO:0000256" key="7">
    <source>
        <dbReference type="ARBA" id="ARBA00023242"/>
    </source>
</evidence>
<keyword evidence="4" id="KW-0747">Spliceosome</keyword>
<keyword evidence="5" id="KW-0677">Repeat</keyword>
<dbReference type="AlphaFoldDB" id="A0A7R9XXZ7"/>
<evidence type="ECO:0000313" key="12">
    <source>
        <dbReference type="EMBL" id="CAD8234099.1"/>
    </source>
</evidence>
<dbReference type="FunFam" id="1.25.40.10:FF:000072">
    <property type="entry name" value="Crooked neck-like protein 1"/>
    <property type="match status" value="1"/>
</dbReference>
<accession>A0A7R9XXZ7</accession>
<dbReference type="SMART" id="SM00386">
    <property type="entry name" value="HAT"/>
    <property type="match status" value="13"/>
</dbReference>